<gene>
    <name evidence="1" type="ORF">GCK72_009384</name>
</gene>
<dbReference type="Proteomes" id="UP000483820">
    <property type="component" value="Chromosome III"/>
</dbReference>
<proteinExistence type="predicted"/>
<name>A0A6A5H029_CAERE</name>
<sequence>MPWLEVDGECSWTLVSSLIDITSSVIVDTKHWYESVRCSVSSSDDRTGGTNLVDIEPDSSSALRDESTLLQSVVDSKNRILAHRQQEARRHLWTACSRVEESWRSMSHVALRHQIVRLDGSSNVLSVDSDRNTHQHLLWPLNDFLVDFEKSYWIYEFHVQAVAEFLNSGGDLVKVNIFHAPVTLDDIGAVMTLHL</sequence>
<dbReference type="GeneID" id="78774887"/>
<organism evidence="1 2">
    <name type="scientific">Caenorhabditis remanei</name>
    <name type="common">Caenorhabditis vulgaris</name>
    <dbReference type="NCBI Taxonomy" id="31234"/>
    <lineage>
        <taxon>Eukaryota</taxon>
        <taxon>Metazoa</taxon>
        <taxon>Ecdysozoa</taxon>
        <taxon>Nematoda</taxon>
        <taxon>Chromadorea</taxon>
        <taxon>Rhabditida</taxon>
        <taxon>Rhabditina</taxon>
        <taxon>Rhabditomorpha</taxon>
        <taxon>Rhabditoidea</taxon>
        <taxon>Rhabditidae</taxon>
        <taxon>Peloderinae</taxon>
        <taxon>Caenorhabditis</taxon>
    </lineage>
</organism>
<dbReference type="KEGG" id="crq:GCK72_009384"/>
<evidence type="ECO:0000313" key="2">
    <source>
        <dbReference type="Proteomes" id="UP000483820"/>
    </source>
</evidence>
<comment type="caution">
    <text evidence="1">The sequence shown here is derived from an EMBL/GenBank/DDBJ whole genome shotgun (WGS) entry which is preliminary data.</text>
</comment>
<dbReference type="EMBL" id="WUAV01000003">
    <property type="protein sequence ID" value="KAF1761130.1"/>
    <property type="molecule type" value="Genomic_DNA"/>
</dbReference>
<accession>A0A6A5H029</accession>
<dbReference type="RefSeq" id="XP_053586934.1">
    <property type="nucleotide sequence ID" value="XM_053727357.1"/>
</dbReference>
<dbReference type="CTD" id="78774887"/>
<dbReference type="AlphaFoldDB" id="A0A6A5H029"/>
<evidence type="ECO:0000313" key="1">
    <source>
        <dbReference type="EMBL" id="KAF1761130.1"/>
    </source>
</evidence>
<reference evidence="1 2" key="1">
    <citation type="submission" date="2019-12" db="EMBL/GenBank/DDBJ databases">
        <title>Chromosome-level assembly of the Caenorhabditis remanei genome.</title>
        <authorList>
            <person name="Teterina A.A."/>
            <person name="Willis J.H."/>
            <person name="Phillips P.C."/>
        </authorList>
    </citation>
    <scope>NUCLEOTIDE SEQUENCE [LARGE SCALE GENOMIC DNA]</scope>
    <source>
        <strain evidence="1 2">PX506</strain>
        <tissue evidence="1">Whole organism</tissue>
    </source>
</reference>
<protein>
    <submittedName>
        <fullName evidence="1">Uncharacterized protein</fullName>
    </submittedName>
</protein>